<dbReference type="PANTHER" id="PTHR14021:SF15">
    <property type="entry name" value="IRON-SULFUR CLUSTER CO-CHAPERONE PROTEIN HSCB"/>
    <property type="match status" value="1"/>
</dbReference>
<comment type="similarity">
    <text evidence="1">Belongs to the HscB family.</text>
</comment>
<dbReference type="Proteomes" id="UP000242525">
    <property type="component" value="Unassembled WGS sequence"/>
</dbReference>
<dbReference type="PANTHER" id="PTHR14021">
    <property type="entry name" value="IRON-SULFUR CLUSTER CO-CHAPERONE PROTEIN HSCB"/>
    <property type="match status" value="1"/>
</dbReference>
<feature type="region of interest" description="Disordered" evidence="3">
    <location>
        <begin position="64"/>
        <end position="93"/>
    </location>
</feature>
<proteinExistence type="inferred from homology"/>
<feature type="domain" description="Co-chaperone HscB C-terminal oligomerisation" evidence="4">
    <location>
        <begin position="139"/>
        <end position="209"/>
    </location>
</feature>
<feature type="compositionally biased region" description="Low complexity" evidence="3">
    <location>
        <begin position="81"/>
        <end position="93"/>
    </location>
</feature>
<name>A0A0J9XK31_GEOCN</name>
<keyword evidence="2" id="KW-0143">Chaperone</keyword>
<gene>
    <name evidence="5" type="ORF">BN980_GECA25s00120g</name>
</gene>
<dbReference type="GO" id="GO:0051087">
    <property type="term" value="F:protein-folding chaperone binding"/>
    <property type="evidence" value="ECO:0007669"/>
    <property type="project" value="InterPro"/>
</dbReference>
<dbReference type="STRING" id="1173061.A0A0J9XK31"/>
<dbReference type="Pfam" id="PF07743">
    <property type="entry name" value="HSCB_C"/>
    <property type="match status" value="1"/>
</dbReference>
<dbReference type="EMBL" id="CCBN010000025">
    <property type="protein sequence ID" value="CDO57752.1"/>
    <property type="molecule type" value="Genomic_DNA"/>
</dbReference>
<dbReference type="SUPFAM" id="SSF46565">
    <property type="entry name" value="Chaperone J-domain"/>
    <property type="match status" value="1"/>
</dbReference>
<dbReference type="InterPro" id="IPR009073">
    <property type="entry name" value="HscB_oligo_C"/>
</dbReference>
<evidence type="ECO:0000256" key="1">
    <source>
        <dbReference type="ARBA" id="ARBA00010476"/>
    </source>
</evidence>
<dbReference type="Gene3D" id="1.10.287.110">
    <property type="entry name" value="DnaJ domain"/>
    <property type="match status" value="1"/>
</dbReference>
<dbReference type="AlphaFoldDB" id="A0A0J9XK31"/>
<evidence type="ECO:0000313" key="5">
    <source>
        <dbReference type="EMBL" id="CDO57752.1"/>
    </source>
</evidence>
<dbReference type="SUPFAM" id="SSF47144">
    <property type="entry name" value="HSC20 (HSCB), C-terminal oligomerisation domain"/>
    <property type="match status" value="1"/>
</dbReference>
<dbReference type="GO" id="GO:0044571">
    <property type="term" value="P:[2Fe-2S] cluster assembly"/>
    <property type="evidence" value="ECO:0007669"/>
    <property type="project" value="InterPro"/>
</dbReference>
<organism evidence="5 6">
    <name type="scientific">Geotrichum candidum</name>
    <name type="common">Oospora lactis</name>
    <name type="synonym">Dipodascus geotrichum</name>
    <dbReference type="NCBI Taxonomy" id="1173061"/>
    <lineage>
        <taxon>Eukaryota</taxon>
        <taxon>Fungi</taxon>
        <taxon>Dikarya</taxon>
        <taxon>Ascomycota</taxon>
        <taxon>Saccharomycotina</taxon>
        <taxon>Dipodascomycetes</taxon>
        <taxon>Dipodascales</taxon>
        <taxon>Dipodascaceae</taxon>
        <taxon>Geotrichum</taxon>
    </lineage>
</organism>
<keyword evidence="6" id="KW-1185">Reference proteome</keyword>
<accession>A0A0J9XK31</accession>
<comment type="caution">
    <text evidence="5">The sequence shown here is derived from an EMBL/GenBank/DDBJ whole genome shotgun (WGS) entry which is preliminary data.</text>
</comment>
<dbReference type="OrthoDB" id="448954at2759"/>
<evidence type="ECO:0000313" key="6">
    <source>
        <dbReference type="Proteomes" id="UP000242525"/>
    </source>
</evidence>
<dbReference type="NCBIfam" id="TIGR00714">
    <property type="entry name" value="hscB"/>
    <property type="match status" value="1"/>
</dbReference>
<dbReference type="InterPro" id="IPR036386">
    <property type="entry name" value="HscB_C_sf"/>
</dbReference>
<evidence type="ECO:0000256" key="3">
    <source>
        <dbReference type="SAM" id="MobiDB-lite"/>
    </source>
</evidence>
<dbReference type="GO" id="GO:0005739">
    <property type="term" value="C:mitochondrion"/>
    <property type="evidence" value="ECO:0007669"/>
    <property type="project" value="TreeGrafter"/>
</dbReference>
<dbReference type="GO" id="GO:0001671">
    <property type="term" value="F:ATPase activator activity"/>
    <property type="evidence" value="ECO:0007669"/>
    <property type="project" value="InterPro"/>
</dbReference>
<protein>
    <submittedName>
        <fullName evidence="5">Similar to Saccharomyces cerevisiae YGL018C JAC1 Specialized J-protein that functions with Hsp70 in Fe-S cluster biogenesis in mitochondria, involved in iron metabolism</fullName>
    </submittedName>
</protein>
<dbReference type="GO" id="GO:0051259">
    <property type="term" value="P:protein complex oligomerization"/>
    <property type="evidence" value="ECO:0007669"/>
    <property type="project" value="InterPro"/>
</dbReference>
<dbReference type="InterPro" id="IPR004640">
    <property type="entry name" value="HscB"/>
</dbReference>
<evidence type="ECO:0000259" key="4">
    <source>
        <dbReference type="Pfam" id="PF07743"/>
    </source>
</evidence>
<reference evidence="5" key="1">
    <citation type="submission" date="2014-03" db="EMBL/GenBank/DDBJ databases">
        <authorList>
            <person name="Casaregola S."/>
        </authorList>
    </citation>
    <scope>NUCLEOTIDE SEQUENCE [LARGE SCALE GENOMIC DNA]</scope>
    <source>
        <strain evidence="5">CLIB 918</strain>
    </source>
</reference>
<evidence type="ECO:0000256" key="2">
    <source>
        <dbReference type="ARBA" id="ARBA00023186"/>
    </source>
</evidence>
<sequence length="220" mass="24218">MYRRLFRLAPGPLASRLYSTGKPSVPSYYALFPKTFPNGAPPAGPYKAIPARDLKLEYYNLQRDHHPDRNNSSSSNGQEEAGTSSGGSSTADSSANISVAYRTLLDPLRRAQHILATRGFDPLAEDNTSTTDQQHDEDNTDMLMAVMMTKEAIYDATTAAELVDIQRETAEQVDELVDALDAAFKADDLAKASKLVTRLSYWDGITKQLNEKLGELEPSE</sequence>
<dbReference type="InterPro" id="IPR036869">
    <property type="entry name" value="J_dom_sf"/>
</dbReference>
<dbReference type="Gene3D" id="1.20.1280.20">
    <property type="entry name" value="HscB, C-terminal domain"/>
    <property type="match status" value="1"/>
</dbReference>